<proteinExistence type="predicted"/>
<organism evidence="1 2">
    <name type="scientific">Oesophagostomum dentatum</name>
    <name type="common">Nodular worm</name>
    <dbReference type="NCBI Taxonomy" id="61180"/>
    <lineage>
        <taxon>Eukaryota</taxon>
        <taxon>Metazoa</taxon>
        <taxon>Ecdysozoa</taxon>
        <taxon>Nematoda</taxon>
        <taxon>Chromadorea</taxon>
        <taxon>Rhabditida</taxon>
        <taxon>Rhabditina</taxon>
        <taxon>Rhabditomorpha</taxon>
        <taxon>Strongyloidea</taxon>
        <taxon>Strongylidae</taxon>
        <taxon>Oesophagostomum</taxon>
    </lineage>
</organism>
<name>A0A0B1SNJ2_OESDE</name>
<evidence type="ECO:0000313" key="1">
    <source>
        <dbReference type="EMBL" id="KHJ84755.1"/>
    </source>
</evidence>
<reference evidence="1 2" key="1">
    <citation type="submission" date="2014-03" db="EMBL/GenBank/DDBJ databases">
        <title>Draft genome of the hookworm Oesophagostomum dentatum.</title>
        <authorList>
            <person name="Mitreva M."/>
        </authorList>
    </citation>
    <scope>NUCLEOTIDE SEQUENCE [LARGE SCALE GENOMIC DNA]</scope>
    <source>
        <strain evidence="1 2">OD-Hann</strain>
    </source>
</reference>
<evidence type="ECO:0000313" key="2">
    <source>
        <dbReference type="Proteomes" id="UP000053660"/>
    </source>
</evidence>
<gene>
    <name evidence="1" type="ORF">OESDEN_15528</name>
</gene>
<dbReference type="EMBL" id="KN566963">
    <property type="protein sequence ID" value="KHJ84755.1"/>
    <property type="molecule type" value="Genomic_DNA"/>
</dbReference>
<dbReference type="AlphaFoldDB" id="A0A0B1SNJ2"/>
<keyword evidence="2" id="KW-1185">Reference proteome</keyword>
<feature type="non-terminal residue" evidence="1">
    <location>
        <position position="59"/>
    </location>
</feature>
<accession>A0A0B1SNJ2</accession>
<protein>
    <submittedName>
        <fullName evidence="1">Uncharacterized protein</fullName>
    </submittedName>
</protein>
<sequence length="59" mass="6755">MKPTKRFSMMTAPTLLSLTLVTGYTLLSRSNRTSQSECFIVNNTQYPSKMLNFYLLLDS</sequence>
<dbReference type="Proteomes" id="UP000053660">
    <property type="component" value="Unassembled WGS sequence"/>
</dbReference>